<accession>E4ZX23</accession>
<dbReference type="Proteomes" id="UP000002668">
    <property type="component" value="Genome"/>
</dbReference>
<protein>
    <submittedName>
        <fullName evidence="1">Predicted protein</fullName>
    </submittedName>
</protein>
<dbReference type="EMBL" id="FP929127">
    <property type="protein sequence ID" value="CBX95233.1"/>
    <property type="molecule type" value="Genomic_DNA"/>
</dbReference>
<dbReference type="VEuPathDB" id="FungiDB:LEMA_uP023850.1"/>
<gene>
    <name evidence="1" type="ORF">LEMA_uP023850.1</name>
</gene>
<dbReference type="AlphaFoldDB" id="E4ZX23"/>
<name>E4ZX23_LEPMJ</name>
<organism evidence="2">
    <name type="scientific">Leptosphaeria maculans (strain JN3 / isolate v23.1.3 / race Av1-4-5-6-7-8)</name>
    <name type="common">Blackleg fungus</name>
    <name type="synonym">Phoma lingam</name>
    <dbReference type="NCBI Taxonomy" id="985895"/>
    <lineage>
        <taxon>Eukaryota</taxon>
        <taxon>Fungi</taxon>
        <taxon>Dikarya</taxon>
        <taxon>Ascomycota</taxon>
        <taxon>Pezizomycotina</taxon>
        <taxon>Dothideomycetes</taxon>
        <taxon>Pleosporomycetidae</taxon>
        <taxon>Pleosporales</taxon>
        <taxon>Pleosporineae</taxon>
        <taxon>Leptosphaeriaceae</taxon>
        <taxon>Plenodomus</taxon>
        <taxon>Plenodomus lingam/Leptosphaeria maculans species complex</taxon>
    </lineage>
</organism>
<evidence type="ECO:0000313" key="2">
    <source>
        <dbReference type="Proteomes" id="UP000002668"/>
    </source>
</evidence>
<dbReference type="HOGENOM" id="CLU_2455142_0_0_1"/>
<sequence length="89" mass="10108">MDQVPERGSALSVLTWRRRCLADSSEDLPLFSLVNRIAISSVSASSIIRFPRQCASDRPSSWGLFDVVKAKLEIFFIVHFLKPSWIIIE</sequence>
<proteinExistence type="predicted"/>
<evidence type="ECO:0000313" key="1">
    <source>
        <dbReference type="EMBL" id="CBX95233.1"/>
    </source>
</evidence>
<dbReference type="InParanoid" id="E4ZX23"/>
<reference evidence="2" key="1">
    <citation type="journal article" date="2011" name="Nat. Commun.">
        <title>Effector diversification within compartments of the Leptosphaeria maculans genome affected by Repeat-Induced Point mutations.</title>
        <authorList>
            <person name="Rouxel T."/>
            <person name="Grandaubert J."/>
            <person name="Hane J.K."/>
            <person name="Hoede C."/>
            <person name="van de Wouw A.P."/>
            <person name="Couloux A."/>
            <person name="Dominguez V."/>
            <person name="Anthouard V."/>
            <person name="Bally P."/>
            <person name="Bourras S."/>
            <person name="Cozijnsen A.J."/>
            <person name="Ciuffetti L.M."/>
            <person name="Degrave A."/>
            <person name="Dilmaghani A."/>
            <person name="Duret L."/>
            <person name="Fudal I."/>
            <person name="Goodwin S.B."/>
            <person name="Gout L."/>
            <person name="Glaser N."/>
            <person name="Linglin J."/>
            <person name="Kema G.H.J."/>
            <person name="Lapalu N."/>
            <person name="Lawrence C.B."/>
            <person name="May K."/>
            <person name="Meyer M."/>
            <person name="Ollivier B."/>
            <person name="Poulain J."/>
            <person name="Schoch C.L."/>
            <person name="Simon A."/>
            <person name="Spatafora J.W."/>
            <person name="Stachowiak A."/>
            <person name="Turgeon B.G."/>
            <person name="Tyler B.M."/>
            <person name="Vincent D."/>
            <person name="Weissenbach J."/>
            <person name="Amselem J."/>
            <person name="Quesneville H."/>
            <person name="Oliver R.P."/>
            <person name="Wincker P."/>
            <person name="Balesdent M.-H."/>
            <person name="Howlett B.J."/>
        </authorList>
    </citation>
    <scope>NUCLEOTIDE SEQUENCE [LARGE SCALE GENOMIC DNA]</scope>
    <source>
        <strain evidence="2">JN3 / isolate v23.1.3 / race Av1-4-5-6-7-8</strain>
    </source>
</reference>
<keyword evidence="2" id="KW-1185">Reference proteome</keyword>